<feature type="transmembrane region" description="Helical" evidence="1">
    <location>
        <begin position="172"/>
        <end position="189"/>
    </location>
</feature>
<proteinExistence type="predicted"/>
<protein>
    <recommendedName>
        <fullName evidence="4">UbiA prenyltransferase family protein</fullName>
    </recommendedName>
</protein>
<evidence type="ECO:0000313" key="2">
    <source>
        <dbReference type="EMBL" id="VVC04202.1"/>
    </source>
</evidence>
<gene>
    <name evidence="2" type="ORF">LFW2832_00795</name>
</gene>
<feature type="transmembrane region" description="Helical" evidence="1">
    <location>
        <begin position="279"/>
        <end position="298"/>
    </location>
</feature>
<evidence type="ECO:0000256" key="1">
    <source>
        <dbReference type="SAM" id="Phobius"/>
    </source>
</evidence>
<name>A0A5E4LW13_9ARCH</name>
<comment type="caution">
    <text evidence="2">The sequence shown here is derived from an EMBL/GenBank/DDBJ whole genome shotgun (WGS) entry which is preliminary data.</text>
</comment>
<accession>A0A5E4LW13</accession>
<feature type="transmembrane region" description="Helical" evidence="1">
    <location>
        <begin position="103"/>
        <end position="126"/>
    </location>
</feature>
<keyword evidence="1" id="KW-0812">Transmembrane</keyword>
<sequence length="310" mass="33806">MKQLHPPKGNFDSSPPTGFWKNAKGKAENYFLMTRPYSTFGDYPLTTVVSKTTVSASLNPTPTDVLNLLSLFGLWAALNWTLESEHKHDNRPSISRKVADVTFAVVGMVGAIINPATLVMTGIHYLTSVLYSKKEGSSDFLSQASFLVRGIGQSACYFFSQLFYSTSLTPKHLAIGLVIGLVTASRNLVGDLRDIKYDEKTFPKVHGEKIGRLVATGLKLTAAGLLFTLTDSVLVAVPLLLESALTIFHKNNQNLHRISGIGTTATLANVVLANLGMESAAVISDFLYISGVANLVFYTKMPRRSNQDYH</sequence>
<evidence type="ECO:0000313" key="3">
    <source>
        <dbReference type="Proteomes" id="UP000789941"/>
    </source>
</evidence>
<reference evidence="2 3" key="1">
    <citation type="submission" date="2019-08" db="EMBL/GenBank/DDBJ databases">
        <authorList>
            <person name="Vazquez-Campos X."/>
        </authorList>
    </citation>
    <scope>NUCLEOTIDE SEQUENCE [LARGE SCALE GENOMIC DNA]</scope>
    <source>
        <strain evidence="2">LFW-283_2</strain>
    </source>
</reference>
<dbReference type="AlphaFoldDB" id="A0A5E4LW13"/>
<organism evidence="2 3">
    <name type="scientific">Candidatus Bilamarchaeum dharawalense</name>
    <dbReference type="NCBI Taxonomy" id="2885759"/>
    <lineage>
        <taxon>Archaea</taxon>
        <taxon>Candidatus Micrarchaeota</taxon>
        <taxon>Candidatus Micrarchaeia</taxon>
        <taxon>Candidatus Anstonellales</taxon>
        <taxon>Candidatus Bilamarchaeaceae</taxon>
        <taxon>Candidatus Bilamarchaeum</taxon>
    </lineage>
</organism>
<evidence type="ECO:0008006" key="4">
    <source>
        <dbReference type="Google" id="ProtNLM"/>
    </source>
</evidence>
<keyword evidence="1" id="KW-1133">Transmembrane helix</keyword>
<dbReference type="EMBL" id="CABMJJ010000009">
    <property type="protein sequence ID" value="VVC04202.1"/>
    <property type="molecule type" value="Genomic_DNA"/>
</dbReference>
<dbReference type="Proteomes" id="UP000789941">
    <property type="component" value="Unassembled WGS sequence"/>
</dbReference>
<keyword evidence="1" id="KW-0472">Membrane</keyword>